<sequence length="206" mass="23080">MLFACFPDRALAAMSILEELPQRRRTRLGLHLRSLTTPKETETGSGNNEMKKVPQKTSNESPSENASGVKLKQAPLKAKNPKQIKEQQLKREEPELGVKVKKKPILELVPVLEENVDAKSLYEEARNHLKKTKEFKPGSKSKLTPSSKDNDEDDEDNNNPVERLIRQNSRLKDKTAVGDQSIKVQVMPELLCSKLASVLPCPLSSC</sequence>
<dbReference type="Proteomes" id="UP000318571">
    <property type="component" value="Chromosome 9"/>
</dbReference>
<evidence type="ECO:0000256" key="1">
    <source>
        <dbReference type="SAM" id="MobiDB-lite"/>
    </source>
</evidence>
<reference evidence="2 3" key="1">
    <citation type="journal article" date="2018" name="Nat. Ecol. Evol.">
        <title>Genomic signatures of mitonuclear coevolution across populations of Tigriopus californicus.</title>
        <authorList>
            <person name="Barreto F.S."/>
            <person name="Watson E.T."/>
            <person name="Lima T.G."/>
            <person name="Willett C.S."/>
            <person name="Edmands S."/>
            <person name="Li W."/>
            <person name="Burton R.S."/>
        </authorList>
    </citation>
    <scope>NUCLEOTIDE SEQUENCE [LARGE SCALE GENOMIC DNA]</scope>
    <source>
        <strain evidence="2 3">San Diego</strain>
    </source>
</reference>
<accession>A0A553NXI1</accession>
<feature type="compositionally biased region" description="Polar residues" evidence="1">
    <location>
        <begin position="34"/>
        <end position="48"/>
    </location>
</feature>
<dbReference type="EMBL" id="VCGU01000009">
    <property type="protein sequence ID" value="TRY70136.1"/>
    <property type="molecule type" value="Genomic_DNA"/>
</dbReference>
<evidence type="ECO:0000313" key="2">
    <source>
        <dbReference type="EMBL" id="TRY70136.1"/>
    </source>
</evidence>
<gene>
    <name evidence="2" type="ORF">TCAL_07354</name>
</gene>
<dbReference type="AlphaFoldDB" id="A0A553NXI1"/>
<keyword evidence="3" id="KW-1185">Reference proteome</keyword>
<organism evidence="2 3">
    <name type="scientific">Tigriopus californicus</name>
    <name type="common">Marine copepod</name>
    <dbReference type="NCBI Taxonomy" id="6832"/>
    <lineage>
        <taxon>Eukaryota</taxon>
        <taxon>Metazoa</taxon>
        <taxon>Ecdysozoa</taxon>
        <taxon>Arthropoda</taxon>
        <taxon>Crustacea</taxon>
        <taxon>Multicrustacea</taxon>
        <taxon>Hexanauplia</taxon>
        <taxon>Copepoda</taxon>
        <taxon>Harpacticoida</taxon>
        <taxon>Harpacticidae</taxon>
        <taxon>Tigriopus</taxon>
    </lineage>
</organism>
<feature type="compositionally biased region" description="Polar residues" evidence="1">
    <location>
        <begin position="55"/>
        <end position="66"/>
    </location>
</feature>
<feature type="region of interest" description="Disordered" evidence="1">
    <location>
        <begin position="130"/>
        <end position="176"/>
    </location>
</feature>
<evidence type="ECO:0000313" key="3">
    <source>
        <dbReference type="Proteomes" id="UP000318571"/>
    </source>
</evidence>
<comment type="caution">
    <text evidence="2">The sequence shown here is derived from an EMBL/GenBank/DDBJ whole genome shotgun (WGS) entry which is preliminary data.</text>
</comment>
<proteinExistence type="predicted"/>
<name>A0A553NXI1_TIGCA</name>
<protein>
    <submittedName>
        <fullName evidence="2">Uncharacterized protein</fullName>
    </submittedName>
</protein>
<feature type="region of interest" description="Disordered" evidence="1">
    <location>
        <begin position="31"/>
        <end position="90"/>
    </location>
</feature>